<dbReference type="PANTHER" id="PTHR10288">
    <property type="entry name" value="KH DOMAIN CONTAINING RNA BINDING PROTEIN"/>
    <property type="match status" value="1"/>
</dbReference>
<dbReference type="SUPFAM" id="SSF158639">
    <property type="entry name" value="ENT-like"/>
    <property type="match status" value="1"/>
</dbReference>
<feature type="region of interest" description="Disordered" evidence="5">
    <location>
        <begin position="1417"/>
        <end position="1436"/>
    </location>
</feature>
<evidence type="ECO:0000256" key="1">
    <source>
        <dbReference type="ARBA" id="ARBA00004123"/>
    </source>
</evidence>
<evidence type="ECO:0000313" key="7">
    <source>
        <dbReference type="EMBL" id="KFD61413.1"/>
    </source>
</evidence>
<dbReference type="SUPFAM" id="SSF54791">
    <property type="entry name" value="Eukaryotic type KH-domain (KH-domain type I)"/>
    <property type="match status" value="4"/>
</dbReference>
<dbReference type="Gene3D" id="1.10.1240.40">
    <property type="entry name" value="ENT domain"/>
    <property type="match status" value="1"/>
</dbReference>
<name>A0A085MW17_9BILA</name>
<evidence type="ECO:0000256" key="4">
    <source>
        <dbReference type="PROSITE-ProRule" id="PRU00117"/>
    </source>
</evidence>
<dbReference type="GO" id="GO:0005634">
    <property type="term" value="C:nucleus"/>
    <property type="evidence" value="ECO:0007669"/>
    <property type="project" value="UniProtKB-SubCell"/>
</dbReference>
<feature type="compositionally biased region" description="Basic and acidic residues" evidence="5">
    <location>
        <begin position="50"/>
        <end position="64"/>
    </location>
</feature>
<feature type="region of interest" description="Disordered" evidence="5">
    <location>
        <begin position="50"/>
        <end position="78"/>
    </location>
</feature>
<proteinExistence type="predicted"/>
<keyword evidence="3" id="KW-0539">Nucleus</keyword>
<dbReference type="Proteomes" id="UP000030758">
    <property type="component" value="Unassembled WGS sequence"/>
</dbReference>
<evidence type="ECO:0000256" key="3">
    <source>
        <dbReference type="ARBA" id="ARBA00023242"/>
    </source>
</evidence>
<keyword evidence="4" id="KW-0694">RNA-binding</keyword>
<protein>
    <recommendedName>
        <fullName evidence="6">K Homology domain-containing protein</fullName>
    </recommendedName>
</protein>
<dbReference type="CDD" id="cd22396">
    <property type="entry name" value="KH-I_FUBP_rpt1"/>
    <property type="match status" value="1"/>
</dbReference>
<dbReference type="SMART" id="SM00322">
    <property type="entry name" value="KH"/>
    <property type="match status" value="4"/>
</dbReference>
<keyword evidence="2" id="KW-0677">Repeat</keyword>
<dbReference type="GO" id="GO:0006355">
    <property type="term" value="P:regulation of DNA-templated transcription"/>
    <property type="evidence" value="ECO:0007669"/>
    <property type="project" value="InterPro"/>
</dbReference>
<evidence type="ECO:0000256" key="5">
    <source>
        <dbReference type="SAM" id="MobiDB-lite"/>
    </source>
</evidence>
<sequence>MSKINIPQFGDSLADGHASFEQSVKVSGMATGPISTAEIADALKRARELAAGARTEDSTKRPHEDGEDSPAKKMNLSGNPITALGTNSGVETCIIDQFQVPDSCVGLIIGRGGESITQIQNESGCRIQMSQNKTPLPDASGKPMRSCTLTGPPQAVDKAKQMIQTIVSRAGESLPPSRTGGGLSPFPGSPMVHPGLGIKPITTELMIPGNKCGLIIGKGGETIKQLQERTGVKMMMVQETCQPTNMPKPLRITGEPTKVEYAKQLIEEIMNSKHDGVLFADEYGGMSDRRVGEVIVPRYAVGVIIGKNGDTIRKLTSESGAKIQFRPNESHTAPERTAIISGSVDQIQKATQLITELVTKSGGGDADVFYMHVPANKTGLVIGKGGETIKQINSESGARVELSREPAPNEWEKVFVIRGTPYQISHAQHLIRIKVGDLPVGTPVPSLTASEQSPVAYPFPGYNPAAGTVASSVAGATGVQDPASAAWTAAYYAQYYQQGAGAAAYAQSYGGSVPPGGAASAPTTPAVAAQAPSINPQTGQPDYSAQWVEYYRSLGMHDHANMIEQQSRANQQQQAAVQQTQQLSATTPTVQVFNCYTYISYKQMCNRIMLTHRISPSTHMANNRELRLLRSSIRLSIEKRVYVQNWCRCASCAQVCLQSYRTVAAEGVYKVGRFLFCGCGLAAVSVSNLWSLVKGKAMKSLLHNLFLQSQSVSKERRRNFFSSIVQLCEIFSSGTVAYNLVMTYFRAQGALCDYKRLVLSHLRYLMLISEGRHKAAAKKVYCDSVLQKVAEALNPGLDVNESWKIESDLSTQLKAEPDRRSMPENLAKFADALNYEQSLRASAYRLSQLRKKRRASESISDLTKLGVRRKRMLFSNVLCRTTMNAAKLKTRKTYELRKRLSALTSANRARNRLTGSRLNSIRLRRGRATKCRPTSSIDGEKHLEEYVVNSEKDSAKNLVRSPVIDLDKVSALDIGKNLPAEVVPDSRRQSRGMGNANVQLMNELALARKEKSDKFSNSKLDLFADGSVYSQLFEEYYGDHPVREKRNASNSNDAKVDKNIPASSISPAEASLSTTRKQNKVTRLGRMEVPDFVSPIDLLLSGKSDQCRNQGGSTNCIRKEIAQPFPKQTNALQMLKNRSFLISAVQYWESSTNAGRLRSETKHEIVGQQVGLRSGNVHWRQDSSLSAAPRILKTRAISQPILNGKSPNYDRSRNSFRAAIATHSLHDAKPIGDDKIRKIILTRRPGPFQTSDGTPRSVYDPSISITNRMEDRTAACTVTSFFAADSRINVVRMPVTTRTRNRFEKSSAPASEQVDSGRHPGHTVLCSQSSSNASVSSGTKSDRFQSRAAIKAYYVASQRPAAGNCNAPMTSSSRAFRLVRPTTGKPLAKGEEGSAYRLLPTAAEGKARRLRLQVKPANGEKSKPAQPIVSTNNTSCSSGVRLIGKTGSKVLAGVKVAFRERRNDTYKLTFSSSTSARSSK</sequence>
<evidence type="ECO:0000259" key="6">
    <source>
        <dbReference type="SMART" id="SM00322"/>
    </source>
</evidence>
<dbReference type="InterPro" id="IPR004087">
    <property type="entry name" value="KH_dom"/>
</dbReference>
<dbReference type="InterPro" id="IPR036142">
    <property type="entry name" value="ENT_dom-like_sf"/>
</dbReference>
<dbReference type="CDD" id="cd22398">
    <property type="entry name" value="KH-I_FUBP_rpt3"/>
    <property type="match status" value="1"/>
</dbReference>
<comment type="subcellular location">
    <subcellularLocation>
        <location evidence="1">Nucleus</location>
    </subcellularLocation>
</comment>
<dbReference type="PROSITE" id="PS50084">
    <property type="entry name" value="KH_TYPE_1"/>
    <property type="match status" value="4"/>
</dbReference>
<feature type="domain" description="K Homology" evidence="6">
    <location>
        <begin position="199"/>
        <end position="271"/>
    </location>
</feature>
<dbReference type="Pfam" id="PF03735">
    <property type="entry name" value="ENT"/>
    <property type="match status" value="1"/>
</dbReference>
<evidence type="ECO:0000256" key="2">
    <source>
        <dbReference type="ARBA" id="ARBA00022737"/>
    </source>
</evidence>
<dbReference type="EMBL" id="KL367624">
    <property type="protein sequence ID" value="KFD61413.1"/>
    <property type="molecule type" value="Genomic_DNA"/>
</dbReference>
<organism evidence="7">
    <name type="scientific">Trichuris suis</name>
    <name type="common">pig whipworm</name>
    <dbReference type="NCBI Taxonomy" id="68888"/>
    <lineage>
        <taxon>Eukaryota</taxon>
        <taxon>Metazoa</taxon>
        <taxon>Ecdysozoa</taxon>
        <taxon>Nematoda</taxon>
        <taxon>Enoplea</taxon>
        <taxon>Dorylaimia</taxon>
        <taxon>Trichinellida</taxon>
        <taxon>Trichuridae</taxon>
        <taxon>Trichuris</taxon>
    </lineage>
</organism>
<accession>A0A085MW17</accession>
<dbReference type="InterPro" id="IPR004088">
    <property type="entry name" value="KH_dom_type_1"/>
</dbReference>
<dbReference type="InterPro" id="IPR005491">
    <property type="entry name" value="ENT_dom"/>
</dbReference>
<dbReference type="InterPro" id="IPR015096">
    <property type="entry name" value="FUBP_C"/>
</dbReference>
<dbReference type="Gene3D" id="3.30.1370.10">
    <property type="entry name" value="K Homology domain, type 1"/>
    <property type="match status" value="4"/>
</dbReference>
<gene>
    <name evidence="7" type="ORF">M514_03254</name>
</gene>
<dbReference type="CDD" id="cd22399">
    <property type="entry name" value="KH-I_FUBP_rpt4"/>
    <property type="match status" value="1"/>
</dbReference>
<dbReference type="Pfam" id="PF09005">
    <property type="entry name" value="FUBP_C"/>
    <property type="match status" value="1"/>
</dbReference>
<feature type="region of interest" description="Disordered" evidence="5">
    <location>
        <begin position="1300"/>
        <end position="1342"/>
    </location>
</feature>
<reference evidence="7" key="1">
    <citation type="journal article" date="2014" name="Nat. Genet.">
        <title>Genome and transcriptome of the porcine whipworm Trichuris suis.</title>
        <authorList>
            <person name="Jex A.R."/>
            <person name="Nejsum P."/>
            <person name="Schwarz E.M."/>
            <person name="Hu L."/>
            <person name="Young N.D."/>
            <person name="Hall R.S."/>
            <person name="Korhonen P.K."/>
            <person name="Liao S."/>
            <person name="Thamsborg S."/>
            <person name="Xia J."/>
            <person name="Xu P."/>
            <person name="Wang S."/>
            <person name="Scheerlinck J.P."/>
            <person name="Hofmann A."/>
            <person name="Sternberg P.W."/>
            <person name="Wang J."/>
            <person name="Gasser R.B."/>
        </authorList>
    </citation>
    <scope>NUCLEOTIDE SEQUENCE [LARGE SCALE GENOMIC DNA]</scope>
    <source>
        <strain evidence="7">DCEP-RM93F</strain>
    </source>
</reference>
<dbReference type="InterPro" id="IPR036612">
    <property type="entry name" value="KH_dom_type_1_sf"/>
</dbReference>
<feature type="domain" description="K Homology" evidence="6">
    <location>
        <begin position="365"/>
        <end position="436"/>
    </location>
</feature>
<feature type="compositionally biased region" description="Low complexity" evidence="5">
    <location>
        <begin position="1327"/>
        <end position="1339"/>
    </location>
</feature>
<dbReference type="GO" id="GO:0003723">
    <property type="term" value="F:RNA binding"/>
    <property type="evidence" value="ECO:0007669"/>
    <property type="project" value="UniProtKB-UniRule"/>
</dbReference>
<dbReference type="CDD" id="cd22397">
    <property type="entry name" value="KH-I_FUBP_rpt2"/>
    <property type="match status" value="1"/>
</dbReference>
<feature type="domain" description="K Homology" evidence="6">
    <location>
        <begin position="92"/>
        <end position="168"/>
    </location>
</feature>
<dbReference type="Pfam" id="PF00013">
    <property type="entry name" value="KH_1"/>
    <property type="match status" value="4"/>
</dbReference>
<feature type="domain" description="K Homology" evidence="6">
    <location>
        <begin position="288"/>
        <end position="359"/>
    </location>
</feature>